<evidence type="ECO:0000313" key="13">
    <source>
        <dbReference type="EMBL" id="NBC42784.1"/>
    </source>
</evidence>
<dbReference type="CDD" id="cd00082">
    <property type="entry name" value="HisKA"/>
    <property type="match status" value="1"/>
</dbReference>
<protein>
    <recommendedName>
        <fullName evidence="2">histidine kinase</fullName>
        <ecNumber evidence="2">2.7.13.3</ecNumber>
    </recommendedName>
</protein>
<dbReference type="Pfam" id="PF02518">
    <property type="entry name" value="HATPase_c"/>
    <property type="match status" value="1"/>
</dbReference>
<dbReference type="PRINTS" id="PR00344">
    <property type="entry name" value="BCTRLSENSOR"/>
</dbReference>
<dbReference type="AlphaFoldDB" id="A0A7X4YDK9"/>
<accession>A0A7X4YDK9</accession>
<keyword evidence="4" id="KW-0808">Transferase</keyword>
<evidence type="ECO:0000256" key="7">
    <source>
        <dbReference type="PROSITE-ProRule" id="PRU00169"/>
    </source>
</evidence>
<dbReference type="InterPro" id="IPR005467">
    <property type="entry name" value="His_kinase_dom"/>
</dbReference>
<feature type="domain" description="Response regulatory" evidence="12">
    <location>
        <begin position="755"/>
        <end position="868"/>
    </location>
</feature>
<dbReference type="CDD" id="cd00156">
    <property type="entry name" value="REC"/>
    <property type="match status" value="2"/>
</dbReference>
<dbReference type="InterPro" id="IPR003594">
    <property type="entry name" value="HATPase_dom"/>
</dbReference>
<keyword evidence="5" id="KW-0418">Kinase</keyword>
<feature type="modified residue" description="4-aspartylphosphate" evidence="7">
    <location>
        <position position="1078"/>
    </location>
</feature>
<dbReference type="SUPFAM" id="SSF52172">
    <property type="entry name" value="CheY-like"/>
    <property type="match status" value="3"/>
</dbReference>
<feature type="domain" description="Response regulatory" evidence="12">
    <location>
        <begin position="877"/>
        <end position="993"/>
    </location>
</feature>
<keyword evidence="6" id="KW-0902">Two-component regulatory system</keyword>
<evidence type="ECO:0000256" key="8">
    <source>
        <dbReference type="SAM" id="Coils"/>
    </source>
</evidence>
<evidence type="ECO:0000256" key="9">
    <source>
        <dbReference type="SAM" id="MobiDB-lite"/>
    </source>
</evidence>
<dbReference type="InterPro" id="IPR029016">
    <property type="entry name" value="GAF-like_dom_sf"/>
</dbReference>
<dbReference type="InterPro" id="IPR001789">
    <property type="entry name" value="Sig_transdc_resp-reg_receiver"/>
</dbReference>
<evidence type="ECO:0000259" key="12">
    <source>
        <dbReference type="PROSITE" id="PS50110"/>
    </source>
</evidence>
<reference evidence="13 14" key="1">
    <citation type="submission" date="2020-01" db="EMBL/GenBank/DDBJ databases">
        <title>The draft genome sequence of Corallococcus exiguus DSM 14696.</title>
        <authorList>
            <person name="Zhang X."/>
            <person name="Zhu H."/>
        </authorList>
    </citation>
    <scope>NUCLEOTIDE SEQUENCE [LARGE SCALE GENOMIC DNA]</scope>
    <source>
        <strain evidence="13 14">DSM 14696</strain>
    </source>
</reference>
<evidence type="ECO:0000256" key="5">
    <source>
        <dbReference type="ARBA" id="ARBA00022777"/>
    </source>
</evidence>
<comment type="caution">
    <text evidence="13">The sequence shown here is derived from an EMBL/GenBank/DDBJ whole genome shotgun (WGS) entry which is preliminary data.</text>
</comment>
<gene>
    <name evidence="13" type="ORF">GTZ93_23565</name>
</gene>
<dbReference type="InterPro" id="IPR011006">
    <property type="entry name" value="CheY-like_superfamily"/>
</dbReference>
<dbReference type="SUPFAM" id="SSF47384">
    <property type="entry name" value="Homodimeric domain of signal transducing histidine kinase"/>
    <property type="match status" value="1"/>
</dbReference>
<dbReference type="SMART" id="SM00065">
    <property type="entry name" value="GAF"/>
    <property type="match status" value="1"/>
</dbReference>
<dbReference type="CDD" id="cd16922">
    <property type="entry name" value="HATPase_EvgS-ArcB-TorS-like"/>
    <property type="match status" value="1"/>
</dbReference>
<keyword evidence="3 7" id="KW-0597">Phosphoprotein</keyword>
<evidence type="ECO:0000256" key="4">
    <source>
        <dbReference type="ARBA" id="ARBA00022679"/>
    </source>
</evidence>
<dbReference type="PANTHER" id="PTHR45339:SF1">
    <property type="entry name" value="HYBRID SIGNAL TRANSDUCTION HISTIDINE KINASE J"/>
    <property type="match status" value="1"/>
</dbReference>
<dbReference type="Proteomes" id="UP000537825">
    <property type="component" value="Unassembled WGS sequence"/>
</dbReference>
<dbReference type="InterPro" id="IPR004358">
    <property type="entry name" value="Sig_transdc_His_kin-like_C"/>
</dbReference>
<feature type="modified residue" description="4-aspartylphosphate" evidence="7">
    <location>
        <position position="804"/>
    </location>
</feature>
<dbReference type="EC" id="2.7.13.3" evidence="2"/>
<proteinExistence type="predicted"/>
<dbReference type="SMART" id="SM00388">
    <property type="entry name" value="HisKA"/>
    <property type="match status" value="1"/>
</dbReference>
<evidence type="ECO:0000256" key="10">
    <source>
        <dbReference type="SAM" id="Phobius"/>
    </source>
</evidence>
<sequence length="1148" mass="125581">MSPPRVKDAPRVERFGPALPPSTFTGFAVATLAVLAIALLSYRTLKTRAATGEMVTHTLTVAAKLEEVLSTVNDAETGQRGFLLTGAESYLSPYSLAKKTLPEQLAELRGLIADSAVQQQRLDRLEGAVTEKLAELQETVDLQLRGEGRQAIAVVKEDSGFAAMRTIRATVEEMELEERALLTSRYGEFQASANLALAVTLSGSVLLFALLGIAAYTAARDFRARAIESWLQTAQTELGVRMQGDQRMDRLGDNILRVLADTLDAQVGALYVADTTRHFRRVAGHALPADLAARHDTLAPGEGLAGQAIKDGRACHLRDVPEGYLPISSGLARGRPRHVLIAPAQVDGQVNAVVELGFLHPVHPSHLELLQQVSDAIGVAVRASLDRTRLEQLLEETQRQAEELQAQQEELRVSNEEIEEQSRVLKESQARLLNQQAELEQTNAQLEAQAHLLENQRDDLALAQVTLTEKASELERTHRYKGEFLANMSHELRTPLNSSLILAKLLADNKEGNLTAEQVKFAQTIGSAGNDLLALINDILDLSRIEAGRVDVQLESVGLQPFVENLGRTFQPMAAQKGLRFTTTVAPGVPPTLETDPQRLGQVLKNLLANAFKFTDSGEVTLTVAAEGPGRVTFSVRDSGIGIPGELQGLIFEAFRQADGSTHRKYGGTGLGLSISRDLARLLGGDVTVRSAPGEGSTFTVTLPLRPGPPAPAVREQFPAPPPVPVQPVATPRPTPAPPPSLEDDRERLTSGSRVLLVVEDDARFALILRDLARELGFQCILAATATDGLEAALGHAPHAIILDMNLPDHSGLTVLDQLKRNPRTRHIPVHVVSAADPTREALELGAVGIALKPVQREQLLDVFRTLETKSAPGPRRVLVLEDDARQRESIQKLLAAEDVEVEGVATAHDALQRLREHTFDCMVMDLHLPDLSGQELLERMAAEEAVSFPPVIVYTGHTLSRDEEQQLRRFSRSIIIKGVRSPERLLDEVTLFLHQVESRLPPEHQRMLQAARDRESTLEGRRILVVEDDVRNIFALSSVLEPRGAKVEIARNGKEALALLTKSLAQPQLAVDLVLMDIMMPEMDGLTATREIRKQEAWRKLPIIALTAKAMRDDQEKCLQAGANDYIAKPLDVEKLLSLLRVWMPKG</sequence>
<comment type="catalytic activity">
    <reaction evidence="1">
        <text>ATP + protein L-histidine = ADP + protein N-phospho-L-histidine.</text>
        <dbReference type="EC" id="2.7.13.3"/>
    </reaction>
</comment>
<dbReference type="Pfam" id="PF00072">
    <property type="entry name" value="Response_reg"/>
    <property type="match status" value="3"/>
</dbReference>
<dbReference type="FunFam" id="3.30.565.10:FF:000010">
    <property type="entry name" value="Sensor histidine kinase RcsC"/>
    <property type="match status" value="1"/>
</dbReference>
<feature type="domain" description="Histidine kinase" evidence="11">
    <location>
        <begin position="487"/>
        <end position="707"/>
    </location>
</feature>
<keyword evidence="10" id="KW-0812">Transmembrane</keyword>
<evidence type="ECO:0000313" key="14">
    <source>
        <dbReference type="Proteomes" id="UP000537825"/>
    </source>
</evidence>
<dbReference type="Gene3D" id="3.40.50.2300">
    <property type="match status" value="3"/>
</dbReference>
<dbReference type="CDD" id="cd19410">
    <property type="entry name" value="HK9-like_sensor"/>
    <property type="match status" value="1"/>
</dbReference>
<evidence type="ECO:0000259" key="11">
    <source>
        <dbReference type="PROSITE" id="PS50109"/>
    </source>
</evidence>
<dbReference type="SMART" id="SM00387">
    <property type="entry name" value="HATPase_c"/>
    <property type="match status" value="1"/>
</dbReference>
<dbReference type="Gene3D" id="3.30.565.10">
    <property type="entry name" value="Histidine kinase-like ATPase, C-terminal domain"/>
    <property type="match status" value="1"/>
</dbReference>
<feature type="coiled-coil region" evidence="8">
    <location>
        <begin position="380"/>
        <end position="463"/>
    </location>
</feature>
<dbReference type="Pfam" id="PF00512">
    <property type="entry name" value="HisKA"/>
    <property type="match status" value="1"/>
</dbReference>
<evidence type="ECO:0000256" key="3">
    <source>
        <dbReference type="ARBA" id="ARBA00022553"/>
    </source>
</evidence>
<dbReference type="InterPro" id="IPR003661">
    <property type="entry name" value="HisK_dim/P_dom"/>
</dbReference>
<dbReference type="InterPro" id="IPR036890">
    <property type="entry name" value="HATPase_C_sf"/>
</dbReference>
<feature type="compositionally biased region" description="Pro residues" evidence="9">
    <location>
        <begin position="719"/>
        <end position="741"/>
    </location>
</feature>
<dbReference type="Pfam" id="PF05227">
    <property type="entry name" value="CHASE3"/>
    <property type="match status" value="1"/>
</dbReference>
<dbReference type="CDD" id="cd17546">
    <property type="entry name" value="REC_hyHK_CKI1_RcsC-like"/>
    <property type="match status" value="1"/>
</dbReference>
<feature type="transmembrane region" description="Helical" evidence="10">
    <location>
        <begin position="195"/>
        <end position="219"/>
    </location>
</feature>
<dbReference type="SMART" id="SM00448">
    <property type="entry name" value="REC"/>
    <property type="match status" value="3"/>
</dbReference>
<evidence type="ECO:0000256" key="6">
    <source>
        <dbReference type="ARBA" id="ARBA00023012"/>
    </source>
</evidence>
<keyword evidence="10" id="KW-1133">Transmembrane helix</keyword>
<dbReference type="SUPFAM" id="SSF55874">
    <property type="entry name" value="ATPase domain of HSP90 chaperone/DNA topoisomerase II/histidine kinase"/>
    <property type="match status" value="1"/>
</dbReference>
<dbReference type="InterPro" id="IPR036097">
    <property type="entry name" value="HisK_dim/P_sf"/>
</dbReference>
<dbReference type="GO" id="GO:0000155">
    <property type="term" value="F:phosphorelay sensor kinase activity"/>
    <property type="evidence" value="ECO:0007669"/>
    <property type="project" value="InterPro"/>
</dbReference>
<keyword evidence="14" id="KW-1185">Reference proteome</keyword>
<dbReference type="Gene3D" id="3.30.450.40">
    <property type="match status" value="1"/>
</dbReference>
<name>A0A7X4YDK9_9BACT</name>
<evidence type="ECO:0000256" key="2">
    <source>
        <dbReference type="ARBA" id="ARBA00012438"/>
    </source>
</evidence>
<dbReference type="EMBL" id="JAAAPK010000006">
    <property type="protein sequence ID" value="NBC42784.1"/>
    <property type="molecule type" value="Genomic_DNA"/>
</dbReference>
<dbReference type="PROSITE" id="PS50110">
    <property type="entry name" value="RESPONSE_REGULATORY"/>
    <property type="match status" value="3"/>
</dbReference>
<organism evidence="13 14">
    <name type="scientific">Corallococcus exiguus</name>
    <dbReference type="NCBI Taxonomy" id="83462"/>
    <lineage>
        <taxon>Bacteria</taxon>
        <taxon>Pseudomonadati</taxon>
        <taxon>Myxococcota</taxon>
        <taxon>Myxococcia</taxon>
        <taxon>Myxococcales</taxon>
        <taxon>Cystobacterineae</taxon>
        <taxon>Myxococcaceae</taxon>
        <taxon>Corallococcus</taxon>
    </lineage>
</organism>
<dbReference type="Pfam" id="PF13185">
    <property type="entry name" value="GAF_2"/>
    <property type="match status" value="1"/>
</dbReference>
<dbReference type="PANTHER" id="PTHR45339">
    <property type="entry name" value="HYBRID SIGNAL TRANSDUCTION HISTIDINE KINASE J"/>
    <property type="match status" value="1"/>
</dbReference>
<evidence type="ECO:0000256" key="1">
    <source>
        <dbReference type="ARBA" id="ARBA00000085"/>
    </source>
</evidence>
<dbReference type="SUPFAM" id="SSF55781">
    <property type="entry name" value="GAF domain-like"/>
    <property type="match status" value="1"/>
</dbReference>
<dbReference type="InterPro" id="IPR003018">
    <property type="entry name" value="GAF"/>
</dbReference>
<keyword evidence="8" id="KW-0175">Coiled coil</keyword>
<dbReference type="Gene3D" id="1.10.287.130">
    <property type="match status" value="1"/>
</dbReference>
<feature type="region of interest" description="Disordered" evidence="9">
    <location>
        <begin position="696"/>
        <end position="748"/>
    </location>
</feature>
<dbReference type="RefSeq" id="WP_161663003.1">
    <property type="nucleotide sequence ID" value="NZ_JAAAPK010000006.1"/>
</dbReference>
<feature type="modified residue" description="4-aspartylphosphate" evidence="7">
    <location>
        <position position="926"/>
    </location>
</feature>
<feature type="domain" description="Response regulatory" evidence="12">
    <location>
        <begin position="1023"/>
        <end position="1145"/>
    </location>
</feature>
<dbReference type="InterPro" id="IPR007891">
    <property type="entry name" value="CHASE3"/>
</dbReference>
<dbReference type="PROSITE" id="PS50109">
    <property type="entry name" value="HIS_KIN"/>
    <property type="match status" value="1"/>
</dbReference>
<keyword evidence="10" id="KW-0472">Membrane</keyword>
<feature type="transmembrane region" description="Helical" evidence="10">
    <location>
        <begin position="24"/>
        <end position="42"/>
    </location>
</feature>